<keyword evidence="4" id="KW-0807">Transducer</keyword>
<dbReference type="PANTHER" id="PTHR19850">
    <property type="entry name" value="GUANINE NUCLEOTIDE-BINDING PROTEIN BETA G PROTEIN BETA"/>
    <property type="match status" value="1"/>
</dbReference>
<evidence type="ECO:0000313" key="6">
    <source>
        <dbReference type="Proteomes" id="UP000694843"/>
    </source>
</evidence>
<evidence type="ECO:0000256" key="2">
    <source>
        <dbReference type="ARBA" id="ARBA00022574"/>
    </source>
</evidence>
<feature type="repeat" description="WD" evidence="5">
    <location>
        <begin position="285"/>
        <end position="314"/>
    </location>
</feature>
<name>A0A8B7NTC7_HYAAZ</name>
<dbReference type="InterPro" id="IPR001680">
    <property type="entry name" value="WD40_rpt"/>
</dbReference>
<dbReference type="GeneID" id="108673628"/>
<dbReference type="CTD" id="40148"/>
<evidence type="ECO:0000256" key="5">
    <source>
        <dbReference type="PROSITE-ProRule" id="PRU00221"/>
    </source>
</evidence>
<sequence length="348" mass="38256">MPPKDAELEVLKKELNDSIAKIREAQKAKADVTLESACSGVEPAPKIKLVCKRLLKGHINKVNCVHFSGDSRHLVSGSLDGKLIIWDIYTGNKTQIIPLMSAWVMSCTLSKTGNFVASGGMDNQCTVHDLNNRDNTGAAKIARELMGYEGFLSCSRFIDDENLLTGSGDMKVIHWNITTGDKVHEWFGHSGDVATMSLAPDCNTFLTGSVDRTIKLWDLRDPKDCKQTFWGHNSDVNSVCFHPSGTCFASASEDKTSRLWDIRSDQQVAEYKPPTANSGFTCCGLSKSGRYLFSGSDDNQVHIWDVLKTTHVGTMQGHENRITSLSVADAGYGIATSSWDMNVRVWGI</sequence>
<comment type="similarity">
    <text evidence="1">Belongs to the WD repeat G protein beta family.</text>
</comment>
<dbReference type="PRINTS" id="PR00320">
    <property type="entry name" value="GPROTEINBRPT"/>
</dbReference>
<feature type="repeat" description="WD" evidence="5">
    <location>
        <begin position="55"/>
        <end position="96"/>
    </location>
</feature>
<dbReference type="OrthoDB" id="10255630at2759"/>
<dbReference type="GO" id="GO:0007165">
    <property type="term" value="P:signal transduction"/>
    <property type="evidence" value="ECO:0007669"/>
    <property type="project" value="UniProtKB-KW"/>
</dbReference>
<gene>
    <name evidence="7" type="primary">LOC108673628</name>
</gene>
<protein>
    <submittedName>
        <fullName evidence="7">Guanine nucleotide-binding protein subunit beta-2</fullName>
    </submittedName>
</protein>
<dbReference type="PROSITE" id="PS50082">
    <property type="entry name" value="WD_REPEATS_2"/>
    <property type="match status" value="5"/>
</dbReference>
<keyword evidence="2 5" id="KW-0853">WD repeat</keyword>
<dbReference type="PRINTS" id="PR00319">
    <property type="entry name" value="GPROTEINB"/>
</dbReference>
<evidence type="ECO:0000313" key="7">
    <source>
        <dbReference type="RefSeq" id="XP_018016973.1"/>
    </source>
</evidence>
<dbReference type="Pfam" id="PF25391">
    <property type="entry name" value="WD40_Gbeta"/>
    <property type="match status" value="1"/>
</dbReference>
<dbReference type="InterPro" id="IPR016346">
    <property type="entry name" value="G-protein_beta_1-5"/>
</dbReference>
<dbReference type="SMART" id="SM00320">
    <property type="entry name" value="WD40"/>
    <property type="match status" value="7"/>
</dbReference>
<evidence type="ECO:0000256" key="3">
    <source>
        <dbReference type="ARBA" id="ARBA00022737"/>
    </source>
</evidence>
<dbReference type="InterPro" id="IPR020472">
    <property type="entry name" value="WD40_PAC1"/>
</dbReference>
<organism evidence="6 7">
    <name type="scientific">Hyalella azteca</name>
    <name type="common">Amphipod</name>
    <dbReference type="NCBI Taxonomy" id="294128"/>
    <lineage>
        <taxon>Eukaryota</taxon>
        <taxon>Metazoa</taxon>
        <taxon>Ecdysozoa</taxon>
        <taxon>Arthropoda</taxon>
        <taxon>Crustacea</taxon>
        <taxon>Multicrustacea</taxon>
        <taxon>Malacostraca</taxon>
        <taxon>Eumalacostraca</taxon>
        <taxon>Peracarida</taxon>
        <taxon>Amphipoda</taxon>
        <taxon>Senticaudata</taxon>
        <taxon>Talitrida</taxon>
        <taxon>Talitroidea</taxon>
        <taxon>Hyalellidae</taxon>
        <taxon>Hyalella</taxon>
    </lineage>
</organism>
<dbReference type="Gene3D" id="2.130.10.10">
    <property type="entry name" value="YVTN repeat-like/Quinoprotein amine dehydrogenase"/>
    <property type="match status" value="1"/>
</dbReference>
<dbReference type="RefSeq" id="XP_018016973.1">
    <property type="nucleotide sequence ID" value="XM_018161484.2"/>
</dbReference>
<dbReference type="PIRSF" id="PIRSF002394">
    <property type="entry name" value="GN-bd_beta"/>
    <property type="match status" value="1"/>
</dbReference>
<dbReference type="InterPro" id="IPR001632">
    <property type="entry name" value="WD40_G-protein_beta-like"/>
</dbReference>
<dbReference type="AlphaFoldDB" id="A0A8B7NTC7"/>
<dbReference type="InterPro" id="IPR019775">
    <property type="entry name" value="WD40_repeat_CS"/>
</dbReference>
<feature type="repeat" description="WD" evidence="5">
    <location>
        <begin position="229"/>
        <end position="270"/>
    </location>
</feature>
<accession>A0A8B7NTC7</accession>
<keyword evidence="3" id="KW-0677">Repeat</keyword>
<keyword evidence="6" id="KW-1185">Reference proteome</keyword>
<dbReference type="CDD" id="cd00200">
    <property type="entry name" value="WD40"/>
    <property type="match status" value="1"/>
</dbReference>
<dbReference type="PROSITE" id="PS50294">
    <property type="entry name" value="WD_REPEATS_REGION"/>
    <property type="match status" value="4"/>
</dbReference>
<evidence type="ECO:0000256" key="1">
    <source>
        <dbReference type="ARBA" id="ARBA00009768"/>
    </source>
</evidence>
<reference evidence="7" key="1">
    <citation type="submission" date="2025-08" db="UniProtKB">
        <authorList>
            <consortium name="RefSeq"/>
        </authorList>
    </citation>
    <scope>IDENTIFICATION</scope>
    <source>
        <tissue evidence="7">Whole organism</tissue>
    </source>
</reference>
<feature type="repeat" description="WD" evidence="5">
    <location>
        <begin position="315"/>
        <end position="348"/>
    </location>
</feature>
<dbReference type="PROSITE" id="PS00678">
    <property type="entry name" value="WD_REPEATS_1"/>
    <property type="match status" value="2"/>
</dbReference>
<dbReference type="KEGG" id="hazt:108673628"/>
<dbReference type="Proteomes" id="UP000694843">
    <property type="component" value="Unplaced"/>
</dbReference>
<dbReference type="OMA" id="CYHPSGQ"/>
<dbReference type="InterPro" id="IPR015943">
    <property type="entry name" value="WD40/YVTN_repeat-like_dom_sf"/>
</dbReference>
<feature type="repeat" description="WD" evidence="5">
    <location>
        <begin position="186"/>
        <end position="227"/>
    </location>
</feature>
<dbReference type="InterPro" id="IPR036322">
    <property type="entry name" value="WD40_repeat_dom_sf"/>
</dbReference>
<dbReference type="SUPFAM" id="SSF50978">
    <property type="entry name" value="WD40 repeat-like"/>
    <property type="match status" value="1"/>
</dbReference>
<proteinExistence type="inferred from homology"/>
<evidence type="ECO:0000256" key="4">
    <source>
        <dbReference type="ARBA" id="ARBA00023224"/>
    </source>
</evidence>